<proteinExistence type="predicted"/>
<evidence type="ECO:0008006" key="3">
    <source>
        <dbReference type="Google" id="ProtNLM"/>
    </source>
</evidence>
<gene>
    <name evidence="1" type="ORF">JGB26_05915</name>
</gene>
<dbReference type="EMBL" id="JAEKOZ010000003">
    <property type="protein sequence ID" value="MBJ3806655.1"/>
    <property type="molecule type" value="Genomic_DNA"/>
</dbReference>
<name>A0ABS0X0E3_9ACTN</name>
<accession>A0ABS0X0E3</accession>
<sequence>MGVPDAAFVAVHAHPDDGFTANVTVDSAYRPDAATLAELGDESVADLSAVAESLDVTSRHEIGSAAAPGLTQTLALTTVVNGVRRELTQSQVYLSLLDVHAPARRMVVRLILTATTAQHDDVLEDFRDIVATVRPN</sequence>
<protein>
    <recommendedName>
        <fullName evidence="3">DUF1795 domain-containing protein</fullName>
    </recommendedName>
</protein>
<evidence type="ECO:0000313" key="1">
    <source>
        <dbReference type="EMBL" id="MBJ3806655.1"/>
    </source>
</evidence>
<evidence type="ECO:0000313" key="2">
    <source>
        <dbReference type="Proteomes" id="UP000634780"/>
    </source>
</evidence>
<dbReference type="Proteomes" id="UP000634780">
    <property type="component" value="Unassembled WGS sequence"/>
</dbReference>
<keyword evidence="2" id="KW-1185">Reference proteome</keyword>
<comment type="caution">
    <text evidence="1">The sequence shown here is derived from an EMBL/GenBank/DDBJ whole genome shotgun (WGS) entry which is preliminary data.</text>
</comment>
<dbReference type="Gene3D" id="3.40.1000.10">
    <property type="entry name" value="Mog1/PsbP, alpha/beta/alpha sandwich"/>
    <property type="match status" value="1"/>
</dbReference>
<reference evidence="1 2" key="1">
    <citation type="submission" date="2020-12" db="EMBL/GenBank/DDBJ databases">
        <title>Streptomyces typhae sp. nov., a novel endophytic actinomycete isolated from the root of cattail pollen (Typha angustifolia L.).</title>
        <authorList>
            <person name="Peng C."/>
            <person name="Liu C."/>
        </authorList>
    </citation>
    <scope>NUCLEOTIDE SEQUENCE [LARGE SCALE GENOMIC DNA]</scope>
    <source>
        <strain evidence="1 2">JCM 4753</strain>
    </source>
</reference>
<organism evidence="1 2">
    <name type="scientific">Streptomyces flavofungini</name>
    <dbReference type="NCBI Taxonomy" id="68200"/>
    <lineage>
        <taxon>Bacteria</taxon>
        <taxon>Bacillati</taxon>
        <taxon>Actinomycetota</taxon>
        <taxon>Actinomycetes</taxon>
        <taxon>Kitasatosporales</taxon>
        <taxon>Streptomycetaceae</taxon>
        <taxon>Streptomyces</taxon>
    </lineage>
</organism>